<proteinExistence type="predicted"/>
<dbReference type="AlphaFoldDB" id="A0A383BW59"/>
<dbReference type="EMBL" id="UINC01203720">
    <property type="protein sequence ID" value="SVE24109.1"/>
    <property type="molecule type" value="Genomic_DNA"/>
</dbReference>
<accession>A0A383BW59</accession>
<reference evidence="2" key="1">
    <citation type="submission" date="2018-05" db="EMBL/GenBank/DDBJ databases">
        <authorList>
            <person name="Lanie J.A."/>
            <person name="Ng W.-L."/>
            <person name="Kazmierczak K.M."/>
            <person name="Andrzejewski T.M."/>
            <person name="Davidsen T.M."/>
            <person name="Wayne K.J."/>
            <person name="Tettelin H."/>
            <person name="Glass J.I."/>
            <person name="Rusch D."/>
            <person name="Podicherti R."/>
            <person name="Tsui H.-C.T."/>
            <person name="Winkler M.E."/>
        </authorList>
    </citation>
    <scope>NUCLEOTIDE SEQUENCE</scope>
</reference>
<organism evidence="2">
    <name type="scientific">marine metagenome</name>
    <dbReference type="NCBI Taxonomy" id="408172"/>
    <lineage>
        <taxon>unclassified sequences</taxon>
        <taxon>metagenomes</taxon>
        <taxon>ecological metagenomes</taxon>
    </lineage>
</organism>
<feature type="region of interest" description="Disordered" evidence="1">
    <location>
        <begin position="51"/>
        <end position="83"/>
    </location>
</feature>
<evidence type="ECO:0000313" key="2">
    <source>
        <dbReference type="EMBL" id="SVE24109.1"/>
    </source>
</evidence>
<sequence>MSDITSSDVVTYAKSEDGARVKEAIHSILANKIMTGIEAKKAEVSKAMFGPVVQPEESKEMSDSPPAAEEIEEPIEEPAAVEA</sequence>
<gene>
    <name evidence="2" type="ORF">METZ01_LOCUS476963</name>
</gene>
<evidence type="ECO:0000256" key="1">
    <source>
        <dbReference type="SAM" id="MobiDB-lite"/>
    </source>
</evidence>
<name>A0A383BW59_9ZZZZ</name>
<protein>
    <submittedName>
        <fullName evidence="2">Uncharacterized protein</fullName>
    </submittedName>
</protein>